<evidence type="ECO:0000313" key="2">
    <source>
        <dbReference type="EMBL" id="KAI5064242.1"/>
    </source>
</evidence>
<protein>
    <submittedName>
        <fullName evidence="2">Uncharacterized protein</fullName>
    </submittedName>
</protein>
<organism evidence="2 3">
    <name type="scientific">Adiantum capillus-veneris</name>
    <name type="common">Maidenhair fern</name>
    <dbReference type="NCBI Taxonomy" id="13818"/>
    <lineage>
        <taxon>Eukaryota</taxon>
        <taxon>Viridiplantae</taxon>
        <taxon>Streptophyta</taxon>
        <taxon>Embryophyta</taxon>
        <taxon>Tracheophyta</taxon>
        <taxon>Polypodiopsida</taxon>
        <taxon>Polypodiidae</taxon>
        <taxon>Polypodiales</taxon>
        <taxon>Pteridineae</taxon>
        <taxon>Pteridaceae</taxon>
        <taxon>Vittarioideae</taxon>
        <taxon>Adiantum</taxon>
    </lineage>
</organism>
<gene>
    <name evidence="2" type="ORF">GOP47_0020912</name>
</gene>
<feature type="region of interest" description="Disordered" evidence="1">
    <location>
        <begin position="83"/>
        <end position="104"/>
    </location>
</feature>
<name>A0A9D4UAV5_ADICA</name>
<evidence type="ECO:0000313" key="3">
    <source>
        <dbReference type="Proteomes" id="UP000886520"/>
    </source>
</evidence>
<proteinExistence type="predicted"/>
<reference evidence="2" key="1">
    <citation type="submission" date="2021-01" db="EMBL/GenBank/DDBJ databases">
        <title>Adiantum capillus-veneris genome.</title>
        <authorList>
            <person name="Fang Y."/>
            <person name="Liao Q."/>
        </authorList>
    </citation>
    <scope>NUCLEOTIDE SEQUENCE</scope>
    <source>
        <strain evidence="2">H3</strain>
        <tissue evidence="2">Leaf</tissue>
    </source>
</reference>
<dbReference type="AlphaFoldDB" id="A0A9D4UAV5"/>
<comment type="caution">
    <text evidence="2">The sequence shown here is derived from an EMBL/GenBank/DDBJ whole genome shotgun (WGS) entry which is preliminary data.</text>
</comment>
<dbReference type="Proteomes" id="UP000886520">
    <property type="component" value="Chromosome 20"/>
</dbReference>
<sequence length="154" mass="15957">MSSLRPVSSPVRNVASPSCIFTINKNTATIYYNASHGVKDFTDNGFSLGGKFDGLVDGSDGAGASGLAVDGRVNASGELVHEGAAGHTSSNGIQLASSRRRPAPPSSPLMLPSCLCRPLLCLWLCIARPRRYATTSAVRVPPAPSSRQTPSASS</sequence>
<dbReference type="EMBL" id="JABFUD020000020">
    <property type="protein sequence ID" value="KAI5064242.1"/>
    <property type="molecule type" value="Genomic_DNA"/>
</dbReference>
<keyword evidence="3" id="KW-1185">Reference proteome</keyword>
<evidence type="ECO:0000256" key="1">
    <source>
        <dbReference type="SAM" id="MobiDB-lite"/>
    </source>
</evidence>
<accession>A0A9D4UAV5</accession>